<dbReference type="Proteomes" id="UP001318760">
    <property type="component" value="Unassembled WGS sequence"/>
</dbReference>
<dbReference type="EMBL" id="LIWG01000003">
    <property type="protein sequence ID" value="MBE3607897.1"/>
    <property type="molecule type" value="Genomic_DNA"/>
</dbReference>
<dbReference type="PANTHER" id="PTHR36573">
    <property type="entry name" value="INTERMEMBRANE PHOSPHOLIPID TRANSPORT SYSTEM BINDING PROTEIN MLAC"/>
    <property type="match status" value="1"/>
</dbReference>
<dbReference type="InterPro" id="IPR042245">
    <property type="entry name" value="Tgt2/MlaC_sf"/>
</dbReference>
<dbReference type="InterPro" id="IPR008869">
    <property type="entry name" value="MlaC/ttg2D"/>
</dbReference>
<protein>
    <submittedName>
        <fullName evidence="2">ABC transporter substrate-binding protein</fullName>
    </submittedName>
</protein>
<comment type="caution">
    <text evidence="2">The sequence shown here is derived from an EMBL/GenBank/DDBJ whole genome shotgun (WGS) entry which is preliminary data.</text>
</comment>
<gene>
    <name evidence="1" type="ORF">CCAL12919_09125</name>
    <name evidence="2" type="ORF">CCAL9337_04015</name>
</gene>
<dbReference type="AlphaFoldDB" id="A0AAW3ZRV9"/>
<dbReference type="Proteomes" id="UP000650616">
    <property type="component" value="Unassembled WGS sequence"/>
</dbReference>
<evidence type="ECO:0000313" key="2">
    <source>
        <dbReference type="EMBL" id="MBE3607897.1"/>
    </source>
</evidence>
<dbReference type="Pfam" id="PF05494">
    <property type="entry name" value="MlaC"/>
    <property type="match status" value="1"/>
</dbReference>
<dbReference type="PANTHER" id="PTHR36573:SF1">
    <property type="entry name" value="INTERMEMBRANE PHOSPHOLIPID TRANSPORT SYSTEM BINDING PROTEIN MLAC"/>
    <property type="match status" value="1"/>
</dbReference>
<organism evidence="2 3">
    <name type="scientific">Campylobacter californiensis</name>
    <dbReference type="NCBI Taxonomy" id="1032243"/>
    <lineage>
        <taxon>Bacteria</taxon>
        <taxon>Pseudomonadati</taxon>
        <taxon>Campylobacterota</taxon>
        <taxon>Epsilonproteobacteria</taxon>
        <taxon>Campylobacterales</taxon>
        <taxon>Campylobacteraceae</taxon>
        <taxon>Campylobacter</taxon>
    </lineage>
</organism>
<evidence type="ECO:0000313" key="3">
    <source>
        <dbReference type="Proteomes" id="UP000650616"/>
    </source>
</evidence>
<dbReference type="EMBL" id="JADBHS010000032">
    <property type="protein sequence ID" value="MBE2987266.1"/>
    <property type="molecule type" value="Genomic_DNA"/>
</dbReference>
<dbReference type="RefSeq" id="WP_169936895.1">
    <property type="nucleotide sequence ID" value="NZ_CP012545.1"/>
</dbReference>
<reference evidence="2 3" key="1">
    <citation type="submission" date="2015-08" db="EMBL/GenBank/DDBJ databases">
        <title>Comparative genomics of the Campylobacter concisus group.</title>
        <authorList>
            <person name="Yee E."/>
            <person name="Chapman M.H."/>
            <person name="Huynh S."/>
            <person name="Bono J.L."/>
            <person name="On S.L."/>
            <person name="St Leger J."/>
            <person name="Foster G."/>
            <person name="Parker C.T."/>
            <person name="Miller W.G."/>
        </authorList>
    </citation>
    <scope>NUCLEOTIDE SEQUENCE [LARGE SCALE GENOMIC DNA]</scope>
    <source>
        <strain evidence="2 3">RM9337</strain>
    </source>
</reference>
<reference evidence="1 4" key="2">
    <citation type="submission" date="2020-10" db="EMBL/GenBank/DDBJ databases">
        <title>Campylobacter californiensis sp. nov. isolated from cattle and feral swine in California.</title>
        <authorList>
            <person name="Miller W.G."/>
        </authorList>
    </citation>
    <scope>NUCLEOTIDE SEQUENCE [LARGE SCALE GENOMIC DNA]</scope>
    <source>
        <strain evidence="1 4">RM12919</strain>
    </source>
</reference>
<name>A0AAW3ZRV9_9BACT</name>
<accession>A0AAW3ZRV9</accession>
<evidence type="ECO:0000313" key="4">
    <source>
        <dbReference type="Proteomes" id="UP001318760"/>
    </source>
</evidence>
<proteinExistence type="predicted"/>
<sequence length="198" mass="23211">MKFYKILLGICLFLNSAFGINENEIKDEVIKKTNLAIEVLKNSELDNETKSKELFKIFDPLFDYKQMAKISLAKRYNSLSKEEQEKFNIAFEQKLKNSYIDKLLSYTNQEVIIQDATKPQPTRYWLNSQLISDGKTYDFVYKFYDAKERGWLIYDLDIIGVSVIQTYRSQFGDMLDNADFETLLTKLNQANLPSQDDK</sequence>
<evidence type="ECO:0000313" key="1">
    <source>
        <dbReference type="EMBL" id="MBE2987266.1"/>
    </source>
</evidence>
<keyword evidence="3" id="KW-1185">Reference proteome</keyword>
<dbReference type="Gene3D" id="3.10.450.710">
    <property type="entry name" value="Tgt2/MlaC"/>
    <property type="match status" value="1"/>
</dbReference>